<evidence type="ECO:0000256" key="1">
    <source>
        <dbReference type="ARBA" id="ARBA00004651"/>
    </source>
</evidence>
<reference evidence="9" key="1">
    <citation type="journal article" date="2019" name="Int. J. Syst. Evol. Microbiol.">
        <title>The Global Catalogue of Microorganisms (GCM) 10K type strain sequencing project: providing services to taxonomists for standard genome sequencing and annotation.</title>
        <authorList>
            <consortium name="The Broad Institute Genomics Platform"/>
            <consortium name="The Broad Institute Genome Sequencing Center for Infectious Disease"/>
            <person name="Wu L."/>
            <person name="Ma J."/>
        </authorList>
    </citation>
    <scope>NUCLEOTIDE SEQUENCE [LARGE SCALE GENOMIC DNA]</scope>
    <source>
        <strain evidence="9">JCM 4816</strain>
    </source>
</reference>
<evidence type="ECO:0000313" key="8">
    <source>
        <dbReference type="EMBL" id="MFC5907654.1"/>
    </source>
</evidence>
<keyword evidence="2" id="KW-1003">Cell membrane</keyword>
<evidence type="ECO:0000256" key="5">
    <source>
        <dbReference type="ARBA" id="ARBA00023136"/>
    </source>
</evidence>
<evidence type="ECO:0000256" key="3">
    <source>
        <dbReference type="ARBA" id="ARBA00022692"/>
    </source>
</evidence>
<sequence length="112" mass="12036">MNKSNPLLTAYRALAYVTGVGLVILTIACIAKYGFGTGTSVVMIVGTLHGWLFLGYAVVAFTLGNKANWPMGKMAWTILAGTIPTAVFFVERRVVAELTRDLAAKDEQLVKA</sequence>
<feature type="transmembrane region" description="Helical" evidence="6">
    <location>
        <begin position="13"/>
        <end position="34"/>
    </location>
</feature>
<evidence type="ECO:0000313" key="9">
    <source>
        <dbReference type="Proteomes" id="UP001596174"/>
    </source>
</evidence>
<evidence type="ECO:0000256" key="6">
    <source>
        <dbReference type="SAM" id="Phobius"/>
    </source>
</evidence>
<accession>A0ABW1G1X2</accession>
<dbReference type="Proteomes" id="UP001596174">
    <property type="component" value="Unassembled WGS sequence"/>
</dbReference>
<comment type="subcellular location">
    <subcellularLocation>
        <location evidence="1">Cell membrane</location>
        <topology evidence="1">Multi-pass membrane protein</topology>
    </subcellularLocation>
</comment>
<comment type="caution">
    <text evidence="8">The sequence shown here is derived from an EMBL/GenBank/DDBJ whole genome shotgun (WGS) entry which is preliminary data.</text>
</comment>
<keyword evidence="5 6" id="KW-0472">Membrane</keyword>
<dbReference type="NCBIfam" id="TIGR03954">
    <property type="entry name" value="integ_memb_HG"/>
    <property type="match status" value="1"/>
</dbReference>
<keyword evidence="3 6" id="KW-0812">Transmembrane</keyword>
<dbReference type="PANTHER" id="PTHR40077">
    <property type="entry name" value="MEMBRANE PROTEIN-RELATED"/>
    <property type="match status" value="1"/>
</dbReference>
<gene>
    <name evidence="8" type="ORF">ACFP3V_10520</name>
</gene>
<dbReference type="InterPro" id="IPR023845">
    <property type="entry name" value="DUF3817_TM"/>
</dbReference>
<keyword evidence="9" id="KW-1185">Reference proteome</keyword>
<evidence type="ECO:0000256" key="2">
    <source>
        <dbReference type="ARBA" id="ARBA00022475"/>
    </source>
</evidence>
<evidence type="ECO:0000256" key="4">
    <source>
        <dbReference type="ARBA" id="ARBA00022989"/>
    </source>
</evidence>
<keyword evidence="4 6" id="KW-1133">Transmembrane helix</keyword>
<organism evidence="8 9">
    <name type="scientific">Streptacidiphilus monticola</name>
    <dbReference type="NCBI Taxonomy" id="2161674"/>
    <lineage>
        <taxon>Bacteria</taxon>
        <taxon>Bacillati</taxon>
        <taxon>Actinomycetota</taxon>
        <taxon>Actinomycetes</taxon>
        <taxon>Kitasatosporales</taxon>
        <taxon>Streptomycetaceae</taxon>
        <taxon>Streptacidiphilus</taxon>
    </lineage>
</organism>
<proteinExistence type="predicted"/>
<name>A0ABW1G1X2_9ACTN</name>
<dbReference type="EMBL" id="JBHSQJ010000038">
    <property type="protein sequence ID" value="MFC5907654.1"/>
    <property type="molecule type" value="Genomic_DNA"/>
</dbReference>
<evidence type="ECO:0000259" key="7">
    <source>
        <dbReference type="Pfam" id="PF12823"/>
    </source>
</evidence>
<dbReference type="RefSeq" id="WP_380582294.1">
    <property type="nucleotide sequence ID" value="NZ_JBHSQJ010000038.1"/>
</dbReference>
<dbReference type="PROSITE" id="PS51257">
    <property type="entry name" value="PROKAR_LIPOPROTEIN"/>
    <property type="match status" value="1"/>
</dbReference>
<feature type="transmembrane region" description="Helical" evidence="6">
    <location>
        <begin position="41"/>
        <end position="62"/>
    </location>
</feature>
<dbReference type="PANTHER" id="PTHR40077:SF2">
    <property type="entry name" value="MEMBRANE PROTEIN"/>
    <property type="match status" value="1"/>
</dbReference>
<feature type="domain" description="DUF3817" evidence="7">
    <location>
        <begin position="8"/>
        <end position="94"/>
    </location>
</feature>
<dbReference type="Pfam" id="PF12823">
    <property type="entry name" value="DUF3817"/>
    <property type="match status" value="1"/>
</dbReference>
<protein>
    <submittedName>
        <fullName evidence="8">DUF3817 domain-containing protein</fullName>
    </submittedName>
</protein>
<feature type="transmembrane region" description="Helical" evidence="6">
    <location>
        <begin position="74"/>
        <end position="90"/>
    </location>
</feature>